<reference evidence="1 2" key="1">
    <citation type="journal article" date="2019" name="Int. J. Syst. Evol. Microbiol.">
        <title>The Global Catalogue of Microorganisms (GCM) 10K type strain sequencing project: providing services to taxonomists for standard genome sequencing and annotation.</title>
        <authorList>
            <consortium name="The Broad Institute Genomics Platform"/>
            <consortium name="The Broad Institute Genome Sequencing Center for Infectious Disease"/>
            <person name="Wu L."/>
            <person name="Ma J."/>
        </authorList>
    </citation>
    <scope>NUCLEOTIDE SEQUENCE [LARGE SCALE GENOMIC DNA]</scope>
    <source>
        <strain evidence="1 2">JCM 15910</strain>
    </source>
</reference>
<proteinExistence type="predicted"/>
<dbReference type="Proteomes" id="UP001500738">
    <property type="component" value="Unassembled WGS sequence"/>
</dbReference>
<name>A0ABN1LVR7_9SPHN</name>
<comment type="caution">
    <text evidence="1">The sequence shown here is derived from an EMBL/GenBank/DDBJ whole genome shotgun (WGS) entry which is preliminary data.</text>
</comment>
<organism evidence="1 2">
    <name type="scientific">Sphingopyxis soli</name>
    <dbReference type="NCBI Taxonomy" id="592051"/>
    <lineage>
        <taxon>Bacteria</taxon>
        <taxon>Pseudomonadati</taxon>
        <taxon>Pseudomonadota</taxon>
        <taxon>Alphaproteobacteria</taxon>
        <taxon>Sphingomonadales</taxon>
        <taxon>Sphingomonadaceae</taxon>
        <taxon>Sphingopyxis</taxon>
    </lineage>
</organism>
<evidence type="ECO:0000313" key="1">
    <source>
        <dbReference type="EMBL" id="GAA0860907.1"/>
    </source>
</evidence>
<gene>
    <name evidence="1" type="ORF">GCM10009115_01520</name>
</gene>
<evidence type="ECO:0000313" key="2">
    <source>
        <dbReference type="Proteomes" id="UP001500738"/>
    </source>
</evidence>
<sequence>MVNHSRYEAIIARVKADPEPAWFKDDGGIKYSVDLGPPIRVAFNPEGFLDNWSGIIYDPTGDVMLADGFDPRTGKFVAPDRVTKLFEGDLVSCLHLWGSYYNCSFT</sequence>
<accession>A0ABN1LVR7</accession>
<protein>
    <submittedName>
        <fullName evidence="1">Uncharacterized protein</fullName>
    </submittedName>
</protein>
<keyword evidence="2" id="KW-1185">Reference proteome</keyword>
<dbReference type="EMBL" id="BAAAFE010000001">
    <property type="protein sequence ID" value="GAA0860907.1"/>
    <property type="molecule type" value="Genomic_DNA"/>
</dbReference>